<sequence length="601" mass="65885">MFPVFLSVLWLFTQFNISYQTTTKDFVGVLTGDDQLMVFADGDLVGQNGGSWNAARWFSFSSKTKLIAVSVTNSPGGIGGFLGAFSNQVVTDRSWKCKEVNSSFEDGWERTNYTDDTWSFAHIRNDNSASLGVFGILPSVHWISPANYGATRFICRRRFSEQEKASNSTLISILGYKSTHIISLYLDGVFIAKAARKLTLIRDQHKLQAVQVEDGFAEDVFFIASSSNGVRTDEWWRCTSLYHEDWFLPSYDDSSWPIPFVGGDNFEDPFIASDAKWIGNVFTATKIYCRRNTTLTPVVQSHDTTTASPTRLLQPSPSTVYTRTSTAGSTIASTRPSIAGSTITDTTGSQNNTSLPRAPGTSASSPRAPGTSASPPIAPGTSASPPIAPGTSAPSSTDANKVSTLLIVVIAVSGVTALVIGKHKTNDKWEMNSDDVTVCEELVRGIWKSVQRNLKNHFVYGTWFICSKKGKKEAKSTIIVAVKMLQENATPDQKNDFLEEISLMKAVGSHAVEFASKGDLLSYLRQRRKKVKDTNAPYMNLRENPPIPPRSPDQNNPGSYELAIDDIGDVNVAFSKPDSSIDIRIESAQPLNAVEQGKQMR</sequence>
<dbReference type="AlphaFoldDB" id="A0A9W9Z5A5"/>
<dbReference type="OrthoDB" id="4062651at2759"/>
<evidence type="ECO:0000313" key="4">
    <source>
        <dbReference type="Proteomes" id="UP001163046"/>
    </source>
</evidence>
<feature type="region of interest" description="Disordered" evidence="1">
    <location>
        <begin position="300"/>
        <end position="396"/>
    </location>
</feature>
<evidence type="ECO:0000256" key="1">
    <source>
        <dbReference type="SAM" id="MobiDB-lite"/>
    </source>
</evidence>
<dbReference type="EMBL" id="MU826829">
    <property type="protein sequence ID" value="KAJ7374033.1"/>
    <property type="molecule type" value="Genomic_DNA"/>
</dbReference>
<evidence type="ECO:0000313" key="3">
    <source>
        <dbReference type="EMBL" id="KAJ7374033.1"/>
    </source>
</evidence>
<dbReference type="Gene3D" id="2.60.120.260">
    <property type="entry name" value="Galactose-binding domain-like"/>
    <property type="match status" value="1"/>
</dbReference>
<dbReference type="Gene3D" id="3.30.200.20">
    <property type="entry name" value="Phosphorylase Kinase, domain 1"/>
    <property type="match status" value="1"/>
</dbReference>
<dbReference type="InterPro" id="IPR011009">
    <property type="entry name" value="Kinase-like_dom_sf"/>
</dbReference>
<evidence type="ECO:0000256" key="2">
    <source>
        <dbReference type="SAM" id="SignalP"/>
    </source>
</evidence>
<feature type="compositionally biased region" description="Polar residues" evidence="1">
    <location>
        <begin position="300"/>
        <end position="365"/>
    </location>
</feature>
<dbReference type="SUPFAM" id="SSF56112">
    <property type="entry name" value="Protein kinase-like (PK-like)"/>
    <property type="match status" value="1"/>
</dbReference>
<accession>A0A9W9Z5A5</accession>
<feature type="chain" id="PRO_5040768265" evidence="2">
    <location>
        <begin position="19"/>
        <end position="601"/>
    </location>
</feature>
<keyword evidence="2" id="KW-0732">Signal</keyword>
<feature type="signal peptide" evidence="2">
    <location>
        <begin position="1"/>
        <end position="18"/>
    </location>
</feature>
<feature type="region of interest" description="Disordered" evidence="1">
    <location>
        <begin position="537"/>
        <end position="560"/>
    </location>
</feature>
<reference evidence="3" key="1">
    <citation type="submission" date="2023-01" db="EMBL/GenBank/DDBJ databases">
        <title>Genome assembly of the deep-sea coral Lophelia pertusa.</title>
        <authorList>
            <person name="Herrera S."/>
            <person name="Cordes E."/>
        </authorList>
    </citation>
    <scope>NUCLEOTIDE SEQUENCE</scope>
    <source>
        <strain evidence="3">USNM1676648</strain>
        <tissue evidence="3">Polyp</tissue>
    </source>
</reference>
<protein>
    <submittedName>
        <fullName evidence="3">Uncharacterized protein</fullName>
    </submittedName>
</protein>
<proteinExistence type="predicted"/>
<gene>
    <name evidence="3" type="ORF">OS493_009363</name>
</gene>
<keyword evidence="4" id="KW-1185">Reference proteome</keyword>
<dbReference type="Proteomes" id="UP001163046">
    <property type="component" value="Unassembled WGS sequence"/>
</dbReference>
<organism evidence="3 4">
    <name type="scientific">Desmophyllum pertusum</name>
    <dbReference type="NCBI Taxonomy" id="174260"/>
    <lineage>
        <taxon>Eukaryota</taxon>
        <taxon>Metazoa</taxon>
        <taxon>Cnidaria</taxon>
        <taxon>Anthozoa</taxon>
        <taxon>Hexacorallia</taxon>
        <taxon>Scleractinia</taxon>
        <taxon>Caryophylliina</taxon>
        <taxon>Caryophylliidae</taxon>
        <taxon>Desmophyllum</taxon>
    </lineage>
</organism>
<comment type="caution">
    <text evidence="3">The sequence shown here is derived from an EMBL/GenBank/DDBJ whole genome shotgun (WGS) entry which is preliminary data.</text>
</comment>
<name>A0A9W9Z5A5_9CNID</name>